<feature type="domain" description="Shikimate dehydrogenase substrate binding N-terminal" evidence="2">
    <location>
        <begin position="526"/>
        <end position="608"/>
    </location>
</feature>
<accession>B7FY07</accession>
<evidence type="ECO:0000256" key="1">
    <source>
        <dbReference type="SAM" id="SignalP"/>
    </source>
</evidence>
<evidence type="ECO:0000259" key="2">
    <source>
        <dbReference type="Pfam" id="PF08501"/>
    </source>
</evidence>
<dbReference type="OrthoDB" id="197068at2759"/>
<dbReference type="SUPFAM" id="SSF53223">
    <property type="entry name" value="Aminoacid dehydrogenase-like, N-terminal domain"/>
    <property type="match status" value="1"/>
</dbReference>
<dbReference type="eggNOG" id="KOG0692">
    <property type="taxonomic scope" value="Eukaryota"/>
</dbReference>
<feature type="signal peptide" evidence="1">
    <location>
        <begin position="1"/>
        <end position="22"/>
    </location>
</feature>
<evidence type="ECO:0008006" key="6">
    <source>
        <dbReference type="Google" id="ProtNLM"/>
    </source>
</evidence>
<dbReference type="Pfam" id="PF18317">
    <property type="entry name" value="SDH_C"/>
    <property type="match status" value="1"/>
</dbReference>
<feature type="chain" id="PRO_5002852757" description="Shikimate dehydrogenase (NADP(+))" evidence="1">
    <location>
        <begin position="23"/>
        <end position="835"/>
    </location>
</feature>
<dbReference type="Gene3D" id="3.40.50.720">
    <property type="entry name" value="NAD(P)-binding Rossmann-like Domain"/>
    <property type="match status" value="1"/>
</dbReference>
<reference evidence="4 5" key="1">
    <citation type="journal article" date="2008" name="Nature">
        <title>The Phaeodactylum genome reveals the evolutionary history of diatom genomes.</title>
        <authorList>
            <person name="Bowler C."/>
            <person name="Allen A.E."/>
            <person name="Badger J.H."/>
            <person name="Grimwood J."/>
            <person name="Jabbari K."/>
            <person name="Kuo A."/>
            <person name="Maheswari U."/>
            <person name="Martens C."/>
            <person name="Maumus F."/>
            <person name="Otillar R.P."/>
            <person name="Rayko E."/>
            <person name="Salamov A."/>
            <person name="Vandepoele K."/>
            <person name="Beszteri B."/>
            <person name="Gruber A."/>
            <person name="Heijde M."/>
            <person name="Katinka M."/>
            <person name="Mock T."/>
            <person name="Valentin K."/>
            <person name="Verret F."/>
            <person name="Berges J.A."/>
            <person name="Brownlee C."/>
            <person name="Cadoret J.P."/>
            <person name="Chiovitti A."/>
            <person name="Choi C.J."/>
            <person name="Coesel S."/>
            <person name="De Martino A."/>
            <person name="Detter J.C."/>
            <person name="Durkin C."/>
            <person name="Falciatore A."/>
            <person name="Fournet J."/>
            <person name="Haruta M."/>
            <person name="Huysman M.J."/>
            <person name="Jenkins B.D."/>
            <person name="Jiroutova K."/>
            <person name="Jorgensen R.E."/>
            <person name="Joubert Y."/>
            <person name="Kaplan A."/>
            <person name="Kroger N."/>
            <person name="Kroth P.G."/>
            <person name="La Roche J."/>
            <person name="Lindquist E."/>
            <person name="Lommer M."/>
            <person name="Martin-Jezequel V."/>
            <person name="Lopez P.J."/>
            <person name="Lucas S."/>
            <person name="Mangogna M."/>
            <person name="McGinnis K."/>
            <person name="Medlin L.K."/>
            <person name="Montsant A."/>
            <person name="Oudot-Le Secq M.P."/>
            <person name="Napoli C."/>
            <person name="Obornik M."/>
            <person name="Parker M.S."/>
            <person name="Petit J.L."/>
            <person name="Porcel B.M."/>
            <person name="Poulsen N."/>
            <person name="Robison M."/>
            <person name="Rychlewski L."/>
            <person name="Rynearson T.A."/>
            <person name="Schmutz J."/>
            <person name="Shapiro H."/>
            <person name="Siaut M."/>
            <person name="Stanley M."/>
            <person name="Sussman M.R."/>
            <person name="Taylor A.R."/>
            <person name="Vardi A."/>
            <person name="von Dassow P."/>
            <person name="Vyverman W."/>
            <person name="Willis A."/>
            <person name="Wyrwicz L.S."/>
            <person name="Rokhsar D.S."/>
            <person name="Weissenbach J."/>
            <person name="Armbrust E.V."/>
            <person name="Green B.R."/>
            <person name="Van de Peer Y."/>
            <person name="Grigoriev I.V."/>
        </authorList>
    </citation>
    <scope>NUCLEOTIDE SEQUENCE [LARGE SCALE GENOMIC DNA]</scope>
    <source>
        <strain evidence="4 5">CCAP 1055/1</strain>
    </source>
</reference>
<dbReference type="InterPro" id="IPR013785">
    <property type="entry name" value="Aldolase_TIM"/>
</dbReference>
<dbReference type="Gene3D" id="3.40.50.10860">
    <property type="entry name" value="Leucine Dehydrogenase, chain A, domain 1"/>
    <property type="match status" value="1"/>
</dbReference>
<dbReference type="PANTHER" id="PTHR21089:SF1">
    <property type="entry name" value="BIFUNCTIONAL 3-DEHYDROQUINATE DEHYDRATASE_SHIKIMATE DEHYDROGENASE, CHLOROPLASTIC"/>
    <property type="match status" value="1"/>
</dbReference>
<dbReference type="Pfam" id="PF08501">
    <property type="entry name" value="Shikimate_dh_N"/>
    <property type="match status" value="1"/>
</dbReference>
<keyword evidence="1" id="KW-0732">Signal</keyword>
<dbReference type="InterPro" id="IPR036291">
    <property type="entry name" value="NAD(P)-bd_dom_sf"/>
</dbReference>
<feature type="domain" description="SDH C-terminal" evidence="3">
    <location>
        <begin position="777"/>
        <end position="807"/>
    </location>
</feature>
<dbReference type="GeneID" id="7200610"/>
<dbReference type="GO" id="GO:0019632">
    <property type="term" value="P:shikimate metabolic process"/>
    <property type="evidence" value="ECO:0007669"/>
    <property type="project" value="TreeGrafter"/>
</dbReference>
<dbReference type="InterPro" id="IPR001381">
    <property type="entry name" value="DHquinase_I"/>
</dbReference>
<protein>
    <recommendedName>
        <fullName evidence="6">Shikimate dehydrogenase (NADP(+))</fullName>
    </recommendedName>
</protein>
<sequence length="835" mass="92237">MKCFGNPLLLLLLVCFVPLTLSFVHGVFGRPNKQNKGICVSASLQTAPRGSSDPGDDRPGNMFFEYDKPVVLLGCSSAAGDELFRLARSLQSSQIGEIVTVASYDEKKCEVSMMGTEALLTAIADQTYRWPSVIVLDFADKVFETADSQRVENLEAHLIDVAKVLYENGLLSLYVNIDPVTSNMREVAKARKTRFEDNVFVRYSDYEICLRDEGSNEEGWEHIEWELARAFARAKLIPAVPGDKTRSANTAHLTMGQHTFFLSLSFPEIQQVEPFVEEMCQDVDAMEYRADLLSCRDSRFDLLYGMQLLRRYCRPHVQRVPALPFAGAVLEDVMPIVYTVRTQNQAGTYPDDDESVARMFEMLQWGLRGGVEVLDVESAWDALKTSELLDSAESRYSSLILGSHHVVGKTISTEEAVTLFQQCALDGRSHGAKVVLSIDDESKDRLAYDASLIASELLKSEGKPEIPNISLVLGDKGSFSRVLNLPFTPVTHESLPFKAAPGQLTANEIMTTRLLTKVFKPKKYAILGHNIAYSVSPQMHGAAFAATKLPHEYIRVDVPTVEEFVESDFFKSDEFGGTSVTIPHKQAIIPFLDVLTDAAKAIGSVNTVIAREEFVDETFRRVLSGDNTDWRGIFNPLNRLLGGDVDSSSDYALILGAGGTARAAAYVASELGLQIVYYNRTPEKAIELADKFGGVVVQNLDASAKNEGSLGHLLASHSKGKVLVVISTLPASVNFELPTWLVEDESKKPIVFDVNYKPYNTRLLLQAEEAGCSVVRGSEMLWEQGIGQFELWTGRTAPYRIMKEVVLQNCGGKQVENDDCATVVKSDAIIPEVLE</sequence>
<dbReference type="KEGG" id="pti:PHATRDRAFT_45535"/>
<dbReference type="Gene3D" id="3.20.20.70">
    <property type="entry name" value="Aldolase class I"/>
    <property type="match status" value="1"/>
</dbReference>
<dbReference type="InterPro" id="IPR041121">
    <property type="entry name" value="SDH_C"/>
</dbReference>
<dbReference type="PaxDb" id="2850-Phatr7664"/>
<dbReference type="InterPro" id="IPR046346">
    <property type="entry name" value="Aminoacid_DH-like_N_sf"/>
</dbReference>
<dbReference type="RefSeq" id="XP_002179655.1">
    <property type="nucleotide sequence ID" value="XM_002179619.1"/>
</dbReference>
<reference evidence="5" key="2">
    <citation type="submission" date="2008-08" db="EMBL/GenBank/DDBJ databases">
        <authorList>
            <consortium name="Diatom Consortium"/>
            <person name="Grigoriev I."/>
            <person name="Grimwood J."/>
            <person name="Kuo A."/>
            <person name="Otillar R.P."/>
            <person name="Salamov A."/>
            <person name="Detter J.C."/>
            <person name="Lindquist E."/>
            <person name="Shapiro H."/>
            <person name="Lucas S."/>
            <person name="Glavina del Rio T."/>
            <person name="Pitluck S."/>
            <person name="Rokhsar D."/>
            <person name="Bowler C."/>
        </authorList>
    </citation>
    <scope>GENOME REANNOTATION</scope>
    <source>
        <strain evidence="5">CCAP 1055/1</strain>
    </source>
</reference>
<evidence type="ECO:0000259" key="3">
    <source>
        <dbReference type="Pfam" id="PF18317"/>
    </source>
</evidence>
<dbReference type="CDD" id="cd01065">
    <property type="entry name" value="NAD_bind_Shikimate_DH"/>
    <property type="match status" value="1"/>
</dbReference>
<proteinExistence type="predicted"/>
<dbReference type="GO" id="GO:0009423">
    <property type="term" value="P:chorismate biosynthetic process"/>
    <property type="evidence" value="ECO:0007669"/>
    <property type="project" value="TreeGrafter"/>
</dbReference>
<dbReference type="CDD" id="cd00502">
    <property type="entry name" value="DHQase_I"/>
    <property type="match status" value="1"/>
</dbReference>
<evidence type="ECO:0000313" key="5">
    <source>
        <dbReference type="Proteomes" id="UP000000759"/>
    </source>
</evidence>
<gene>
    <name evidence="4" type="ORF">PHATRDRAFT_45535</name>
</gene>
<dbReference type="PANTHER" id="PTHR21089">
    <property type="entry name" value="SHIKIMATE DEHYDROGENASE"/>
    <property type="match status" value="1"/>
</dbReference>
<dbReference type="GO" id="GO:0003855">
    <property type="term" value="F:3-dehydroquinate dehydratase activity"/>
    <property type="evidence" value="ECO:0007669"/>
    <property type="project" value="InterPro"/>
</dbReference>
<keyword evidence="5" id="KW-1185">Reference proteome</keyword>
<dbReference type="EMBL" id="CM000610">
    <property type="protein sequence ID" value="EEC48641.1"/>
    <property type="molecule type" value="Genomic_DNA"/>
</dbReference>
<dbReference type="InterPro" id="IPR013708">
    <property type="entry name" value="Shikimate_DH-bd_N"/>
</dbReference>
<organism evidence="4 5">
    <name type="scientific">Phaeodactylum tricornutum (strain CCAP 1055/1)</name>
    <dbReference type="NCBI Taxonomy" id="556484"/>
    <lineage>
        <taxon>Eukaryota</taxon>
        <taxon>Sar</taxon>
        <taxon>Stramenopiles</taxon>
        <taxon>Ochrophyta</taxon>
        <taxon>Bacillariophyta</taxon>
        <taxon>Bacillariophyceae</taxon>
        <taxon>Bacillariophycidae</taxon>
        <taxon>Naviculales</taxon>
        <taxon>Phaeodactylaceae</taxon>
        <taxon>Phaeodactylum</taxon>
    </lineage>
</organism>
<dbReference type="SUPFAM" id="SSF51735">
    <property type="entry name" value="NAD(P)-binding Rossmann-fold domains"/>
    <property type="match status" value="1"/>
</dbReference>
<dbReference type="Proteomes" id="UP000000759">
    <property type="component" value="Chromosome 7"/>
</dbReference>
<dbReference type="Pfam" id="PF01487">
    <property type="entry name" value="DHquinase_I"/>
    <property type="match status" value="1"/>
</dbReference>
<name>B7FY07_PHATC</name>
<dbReference type="AlphaFoldDB" id="B7FY07"/>
<dbReference type="HOGENOM" id="CLU_020391_0_0_1"/>
<dbReference type="SUPFAM" id="SSF51569">
    <property type="entry name" value="Aldolase"/>
    <property type="match status" value="1"/>
</dbReference>
<dbReference type="InterPro" id="IPR022893">
    <property type="entry name" value="Shikimate_DH_fam"/>
</dbReference>
<dbReference type="InParanoid" id="B7FY07"/>
<dbReference type="GO" id="GO:0004764">
    <property type="term" value="F:shikimate 3-dehydrogenase (NADP+) activity"/>
    <property type="evidence" value="ECO:0007669"/>
    <property type="project" value="InterPro"/>
</dbReference>
<dbReference type="STRING" id="556484.B7FY07"/>
<evidence type="ECO:0000313" key="4">
    <source>
        <dbReference type="EMBL" id="EEC48641.1"/>
    </source>
</evidence>